<proteinExistence type="predicted"/>
<sequence>MVCNIPENQSRFLASFSLSGKTVATSGDYQKYSNHQGTRYHHILKPKTGYPLYSRA</sequence>
<accession>A4GJ05</accession>
<protein>
    <submittedName>
        <fullName evidence="1">Putative membrane-associated lipoprotein</fullName>
    </submittedName>
</protein>
<evidence type="ECO:0000313" key="1">
    <source>
        <dbReference type="EMBL" id="ABK80598.1"/>
    </source>
</evidence>
<dbReference type="Gene3D" id="3.10.520.10">
    <property type="entry name" value="ApbE-like domains"/>
    <property type="match status" value="1"/>
</dbReference>
<keyword evidence="1" id="KW-0449">Lipoprotein</keyword>
<dbReference type="InterPro" id="IPR003374">
    <property type="entry name" value="ApbE-like_sf"/>
</dbReference>
<dbReference type="Pfam" id="PF02424">
    <property type="entry name" value="ApbE"/>
    <property type="match status" value="1"/>
</dbReference>
<dbReference type="EMBL" id="EF106972">
    <property type="protein sequence ID" value="ABK80598.1"/>
    <property type="molecule type" value="Genomic_DNA"/>
</dbReference>
<dbReference type="InterPro" id="IPR024932">
    <property type="entry name" value="ApbE"/>
</dbReference>
<organism evidence="1">
    <name type="scientific">uncultured marine Nitrospinaceae bacterium</name>
    <dbReference type="NCBI Taxonomy" id="482920"/>
    <lineage>
        <taxon>Bacteria</taxon>
        <taxon>Pseudomonadati</taxon>
        <taxon>Nitrospinota/Tectimicrobiota group</taxon>
        <taxon>Nitrospinota</taxon>
        <taxon>Nitrospinia</taxon>
        <taxon>Nitrospinales</taxon>
        <taxon>Nitrospinaceae</taxon>
        <taxon>environmental samples</taxon>
    </lineage>
</organism>
<dbReference type="SUPFAM" id="SSF143631">
    <property type="entry name" value="ApbE-like"/>
    <property type="match status" value="1"/>
</dbReference>
<reference evidence="1" key="1">
    <citation type="journal article" date="2007" name="Environ. Microbiol.">
        <title>Quantitative distribution of presumptive archaeal and bacterial nitrifiers in Monterey Bay and the North Pacific Subtropical Gyre.</title>
        <authorList>
            <person name="Mincer T.J."/>
            <person name="Church M.J."/>
            <person name="Taylor L.T."/>
            <person name="Preston C."/>
            <person name="Karl D.M."/>
            <person name="Delong E.F."/>
        </authorList>
    </citation>
    <scope>NUCLEOTIDE SEQUENCE</scope>
</reference>
<dbReference type="AlphaFoldDB" id="A4GJ05"/>
<name>A4GJ05_9BACT</name>